<sequence length="164" mass="18459">MVAPVSSPTVLPRSPIFPRLLPLPPHPHPIPPAPSFQRRERFINYRDIWREMDELSDEETAIEAQNAEIKNRGFNFLIPIGRTWTQHEEKNDADDASEGSDGTDHTGDANSLMDEDENDSSEEEEEEDLDADMEDMDQTANNTADPDAEETGSSEESSEEEESD</sequence>
<gene>
    <name evidence="2" type="ORF">K466DRAFT_657451</name>
</gene>
<evidence type="ECO:0000313" key="3">
    <source>
        <dbReference type="Proteomes" id="UP000308197"/>
    </source>
</evidence>
<dbReference type="AlphaFoldDB" id="A0A5C3Q132"/>
<accession>A0A5C3Q132</accession>
<proteinExistence type="predicted"/>
<feature type="compositionally biased region" description="Acidic residues" evidence="1">
    <location>
        <begin position="146"/>
        <end position="164"/>
    </location>
</feature>
<keyword evidence="3" id="KW-1185">Reference proteome</keyword>
<reference evidence="2 3" key="1">
    <citation type="journal article" date="2019" name="Nat. Ecol. Evol.">
        <title>Megaphylogeny resolves global patterns of mushroom evolution.</title>
        <authorList>
            <person name="Varga T."/>
            <person name="Krizsan K."/>
            <person name="Foldi C."/>
            <person name="Dima B."/>
            <person name="Sanchez-Garcia M."/>
            <person name="Sanchez-Ramirez S."/>
            <person name="Szollosi G.J."/>
            <person name="Szarkandi J.G."/>
            <person name="Papp V."/>
            <person name="Albert L."/>
            <person name="Andreopoulos W."/>
            <person name="Angelini C."/>
            <person name="Antonin V."/>
            <person name="Barry K.W."/>
            <person name="Bougher N.L."/>
            <person name="Buchanan P."/>
            <person name="Buyck B."/>
            <person name="Bense V."/>
            <person name="Catcheside P."/>
            <person name="Chovatia M."/>
            <person name="Cooper J."/>
            <person name="Damon W."/>
            <person name="Desjardin D."/>
            <person name="Finy P."/>
            <person name="Geml J."/>
            <person name="Haridas S."/>
            <person name="Hughes K."/>
            <person name="Justo A."/>
            <person name="Karasinski D."/>
            <person name="Kautmanova I."/>
            <person name="Kiss B."/>
            <person name="Kocsube S."/>
            <person name="Kotiranta H."/>
            <person name="LaButti K.M."/>
            <person name="Lechner B.E."/>
            <person name="Liimatainen K."/>
            <person name="Lipzen A."/>
            <person name="Lukacs Z."/>
            <person name="Mihaltcheva S."/>
            <person name="Morgado L.N."/>
            <person name="Niskanen T."/>
            <person name="Noordeloos M.E."/>
            <person name="Ohm R.A."/>
            <person name="Ortiz-Santana B."/>
            <person name="Ovrebo C."/>
            <person name="Racz N."/>
            <person name="Riley R."/>
            <person name="Savchenko A."/>
            <person name="Shiryaev A."/>
            <person name="Soop K."/>
            <person name="Spirin V."/>
            <person name="Szebenyi C."/>
            <person name="Tomsovsky M."/>
            <person name="Tulloss R.E."/>
            <person name="Uehling J."/>
            <person name="Grigoriev I.V."/>
            <person name="Vagvolgyi C."/>
            <person name="Papp T."/>
            <person name="Martin F.M."/>
            <person name="Miettinen O."/>
            <person name="Hibbett D.S."/>
            <person name="Nagy L.G."/>
        </authorList>
    </citation>
    <scope>NUCLEOTIDE SEQUENCE [LARGE SCALE GENOMIC DNA]</scope>
    <source>
        <strain evidence="2 3">HHB13444</strain>
    </source>
</reference>
<name>A0A5C3Q132_9APHY</name>
<dbReference type="Proteomes" id="UP000308197">
    <property type="component" value="Unassembled WGS sequence"/>
</dbReference>
<dbReference type="STRING" id="1314778.A0A5C3Q132"/>
<protein>
    <submittedName>
        <fullName evidence="2">Uncharacterized protein</fullName>
    </submittedName>
</protein>
<evidence type="ECO:0000256" key="1">
    <source>
        <dbReference type="SAM" id="MobiDB-lite"/>
    </source>
</evidence>
<dbReference type="InParanoid" id="A0A5C3Q132"/>
<dbReference type="EMBL" id="ML210965">
    <property type="protein sequence ID" value="TFK94759.1"/>
    <property type="molecule type" value="Genomic_DNA"/>
</dbReference>
<feature type="region of interest" description="Disordered" evidence="1">
    <location>
        <begin position="85"/>
        <end position="164"/>
    </location>
</feature>
<evidence type="ECO:0000313" key="2">
    <source>
        <dbReference type="EMBL" id="TFK94759.1"/>
    </source>
</evidence>
<organism evidence="2 3">
    <name type="scientific">Polyporus arcularius HHB13444</name>
    <dbReference type="NCBI Taxonomy" id="1314778"/>
    <lineage>
        <taxon>Eukaryota</taxon>
        <taxon>Fungi</taxon>
        <taxon>Dikarya</taxon>
        <taxon>Basidiomycota</taxon>
        <taxon>Agaricomycotina</taxon>
        <taxon>Agaricomycetes</taxon>
        <taxon>Polyporales</taxon>
        <taxon>Polyporaceae</taxon>
        <taxon>Polyporus</taxon>
    </lineage>
</organism>
<feature type="compositionally biased region" description="Acidic residues" evidence="1">
    <location>
        <begin position="113"/>
        <end position="137"/>
    </location>
</feature>